<evidence type="ECO:0000313" key="3">
    <source>
        <dbReference type="Proteomes" id="UP000315369"/>
    </source>
</evidence>
<dbReference type="Pfam" id="PF16258">
    <property type="entry name" value="DUF4912"/>
    <property type="match status" value="1"/>
</dbReference>
<proteinExistence type="predicted"/>
<dbReference type="OrthoDB" id="5522892at2"/>
<keyword evidence="3" id="KW-1185">Reference proteome</keyword>
<comment type="caution">
    <text evidence="2">The sequence shown here is derived from an EMBL/GenBank/DDBJ whole genome shotgun (WGS) entry which is preliminary data.</text>
</comment>
<feature type="compositionally biased region" description="Basic and acidic residues" evidence="1">
    <location>
        <begin position="200"/>
        <end position="209"/>
    </location>
</feature>
<feature type="compositionally biased region" description="Low complexity" evidence="1">
    <location>
        <begin position="492"/>
        <end position="501"/>
    </location>
</feature>
<feature type="region of interest" description="Disordered" evidence="1">
    <location>
        <begin position="277"/>
        <end position="510"/>
    </location>
</feature>
<name>A0A540WJE2_9BACT</name>
<dbReference type="InterPro" id="IPR032585">
    <property type="entry name" value="DUF4912"/>
</dbReference>
<feature type="compositionally biased region" description="Low complexity" evidence="1">
    <location>
        <begin position="176"/>
        <end position="185"/>
    </location>
</feature>
<dbReference type="RefSeq" id="WP_141649006.1">
    <property type="nucleotide sequence ID" value="NZ_VIFM01000385.1"/>
</dbReference>
<feature type="compositionally biased region" description="Low complexity" evidence="1">
    <location>
        <begin position="156"/>
        <end position="168"/>
    </location>
</feature>
<gene>
    <name evidence="2" type="ORF">FJV41_46170</name>
</gene>
<feature type="compositionally biased region" description="Basic and acidic residues" evidence="1">
    <location>
        <begin position="252"/>
        <end position="261"/>
    </location>
</feature>
<dbReference type="Proteomes" id="UP000315369">
    <property type="component" value="Unassembled WGS sequence"/>
</dbReference>
<feature type="region of interest" description="Disordered" evidence="1">
    <location>
        <begin position="53"/>
        <end position="263"/>
    </location>
</feature>
<protein>
    <submittedName>
        <fullName evidence="2">DUF4912 domain-containing protein</fullName>
    </submittedName>
</protein>
<feature type="region of interest" description="Disordered" evidence="1">
    <location>
        <begin position="840"/>
        <end position="936"/>
    </location>
</feature>
<reference evidence="2 3" key="1">
    <citation type="submission" date="2019-06" db="EMBL/GenBank/DDBJ databases">
        <authorList>
            <person name="Livingstone P."/>
            <person name="Whitworth D."/>
        </authorList>
    </citation>
    <scope>NUCLEOTIDE SEQUENCE [LARGE SCALE GENOMIC DNA]</scope>
    <source>
        <strain evidence="2 3">AM401</strain>
    </source>
</reference>
<evidence type="ECO:0000256" key="1">
    <source>
        <dbReference type="SAM" id="MobiDB-lite"/>
    </source>
</evidence>
<feature type="compositionally biased region" description="Polar residues" evidence="1">
    <location>
        <begin position="905"/>
        <end position="922"/>
    </location>
</feature>
<feature type="compositionally biased region" description="Low complexity" evidence="1">
    <location>
        <begin position="311"/>
        <end position="328"/>
    </location>
</feature>
<evidence type="ECO:0000313" key="2">
    <source>
        <dbReference type="EMBL" id="TQF09142.1"/>
    </source>
</evidence>
<dbReference type="AlphaFoldDB" id="A0A540WJE2"/>
<feature type="compositionally biased region" description="Basic and acidic residues" evidence="1">
    <location>
        <begin position="73"/>
        <end position="83"/>
    </location>
</feature>
<sequence length="936" mass="98335">MDDLKSVTVGSLRELARKHLGSGYSKLNKEELIAALAGFVPALAKLARLAGIELPRKRPAAKKASAEPAKAPKKPESTREVAAKAKVMTPSAKSKALTRTASKAAPPVKAPTVTSKAKGQPSAKAGPVSARPTAKAGVASSRAKAQPPVKVPAAPPKTKVAASSSKAKPQVESKAKVAASSSKAKPQVESKAKVAASSSEAKRQAEPKVKVAALSRAKPQVEPKVKVAASSSEAKRQDEPKVKVAASSSKAKRQDEAKVKVADAPSKAMVLVEPKVKAADASSKAKPQVEPKVKVAAEPSKAKPQVEPKAKVAAAPSKVKVAAASSEARPQFEPTAEMAASAKVKAQRAPKVSAAATTTSEAPTEVNRSTVSETEQEPAVAAKSVPSTGSDFPVESAVPIIETAKPADSLSADKPRAKTPRKAATEMSEQGRVSAPKRVAAKRASEKPDSPPSARPAHIVNFPPKPRGSRDTATFAEPEVETGARAEAAPATPSEPGSGTPPSVPPVEQHPAEPLIEGFFVARVRGEAEARRHHLQEQAASTSAPRVDAESEGLEPLPVEYQDDTALLLPRDPHTLFALWDFSPATRARAMHGLEEPRAVLRVFDGELLVREVDCALESRGYYIHGLSPGRPYRFEAHFVGHDGRNHRIGPSSNRVALPPAGVSTDTSVRFLRRPIPVEPEAPVVSPVATPTEENREREYVTWHRVNLPGSAGAKDIPVVHREGVGPGVPPSPGGPGAQVGSGTYLQGVERAPGASDQRYLASHRYLEAQERAAGASDMRYGDGVVQPTSSPHAFEYLELGQVRAPGASDQRYQDGAVRGEAQGVRPAYQYLDIGRAPGASDMRYAEPSQRAPANTGPEEFASAPRASDLNYFESPPRASGASDLRYFESPPRAHGASDRRYSDLSGNTTPGAVTHPSGTSEQDAHRKPPSGGGRS</sequence>
<dbReference type="EMBL" id="VIFM01000385">
    <property type="protein sequence ID" value="TQF09142.1"/>
    <property type="molecule type" value="Genomic_DNA"/>
</dbReference>
<feature type="compositionally biased region" description="Basic and acidic residues" evidence="1">
    <location>
        <begin position="287"/>
        <end position="310"/>
    </location>
</feature>
<feature type="compositionally biased region" description="Low complexity" evidence="1">
    <location>
        <begin position="353"/>
        <end position="365"/>
    </location>
</feature>
<feature type="compositionally biased region" description="Basic and acidic residues" evidence="1">
    <location>
        <begin position="233"/>
        <end position="242"/>
    </location>
</feature>
<organism evidence="2 3">
    <name type="scientific">Myxococcus llanfairpwllgwyngyllgogerychwyrndrobwllllantysiliogogogochensis</name>
    <dbReference type="NCBI Taxonomy" id="2590453"/>
    <lineage>
        <taxon>Bacteria</taxon>
        <taxon>Pseudomonadati</taxon>
        <taxon>Myxococcota</taxon>
        <taxon>Myxococcia</taxon>
        <taxon>Myxococcales</taxon>
        <taxon>Cystobacterineae</taxon>
        <taxon>Myxococcaceae</taxon>
        <taxon>Myxococcus</taxon>
    </lineage>
</organism>
<accession>A0A540WJE2</accession>